<evidence type="ECO:0000313" key="6">
    <source>
        <dbReference type="Proteomes" id="UP001597302"/>
    </source>
</evidence>
<proteinExistence type="inferred from homology"/>
<dbReference type="Gene3D" id="2.40.420.20">
    <property type="match status" value="1"/>
</dbReference>
<dbReference type="Pfam" id="PF25954">
    <property type="entry name" value="Beta-barrel_RND_2"/>
    <property type="match status" value="1"/>
</dbReference>
<gene>
    <name evidence="5" type="ORF">ACFQ5P_15100</name>
</gene>
<evidence type="ECO:0000256" key="2">
    <source>
        <dbReference type="SAM" id="MobiDB-lite"/>
    </source>
</evidence>
<dbReference type="RefSeq" id="WP_131574175.1">
    <property type="nucleotide sequence ID" value="NZ_CBCSAJ010000036.1"/>
</dbReference>
<sequence length="370" mass="38623">MQKGILAVACSIAVVIGIGTALGLGGPLVDRFLTDEADEAGGRGAEPQSVRTAGAERSEIVEQFSAVGNTRAIRSVDILARTAGVVTSFDIPGGTRVDAGYPLVQLDDRAERAALRQVQARLGDAQATADRTVELSDRNVAADASVDTAQADLDLVLAELDAAQVEVDDRTIVAPFAGTVGLTDIEIGARVEPTDVITTLDDLSQIEVIFNLPESLFLRVEAGQALQAVGTGSDRIFQGEVAIVGTRIDPVARFFEVRGLLDNPDGILTTGMLMNVDLTLETRDSVSVPELAIVNVGEESVVFVLADGEAQERAVRTGLLQDGSVEILDGLEDGESVIVTGLQAIEDGDPVEPEDTASDQEAVPAAEAAP</sequence>
<dbReference type="EMBL" id="JBHTOQ010000032">
    <property type="protein sequence ID" value="MFD1482622.1"/>
    <property type="molecule type" value="Genomic_DNA"/>
</dbReference>
<reference evidence="6" key="1">
    <citation type="journal article" date="2019" name="Int. J. Syst. Evol. Microbiol.">
        <title>The Global Catalogue of Microorganisms (GCM) 10K type strain sequencing project: providing services to taxonomists for standard genome sequencing and annotation.</title>
        <authorList>
            <consortium name="The Broad Institute Genomics Platform"/>
            <consortium name="The Broad Institute Genome Sequencing Center for Infectious Disease"/>
            <person name="Wu L."/>
            <person name="Ma J."/>
        </authorList>
    </citation>
    <scope>NUCLEOTIDE SEQUENCE [LARGE SCALE GENOMIC DNA]</scope>
    <source>
        <strain evidence="6">CCM 8875</strain>
    </source>
</reference>
<dbReference type="Pfam" id="PF25989">
    <property type="entry name" value="YknX_C"/>
    <property type="match status" value="1"/>
</dbReference>
<feature type="domain" description="YknX-like C-terminal permuted SH3-like" evidence="4">
    <location>
        <begin position="286"/>
        <end position="352"/>
    </location>
</feature>
<comment type="caution">
    <text evidence="5">The sequence shown here is derived from an EMBL/GenBank/DDBJ whole genome shotgun (WGS) entry which is preliminary data.</text>
</comment>
<feature type="region of interest" description="Disordered" evidence="2">
    <location>
        <begin position="346"/>
        <end position="370"/>
    </location>
</feature>
<evidence type="ECO:0000259" key="4">
    <source>
        <dbReference type="Pfam" id="PF25989"/>
    </source>
</evidence>
<dbReference type="Gene3D" id="2.40.50.100">
    <property type="match status" value="1"/>
</dbReference>
<dbReference type="Gene3D" id="2.40.30.170">
    <property type="match status" value="1"/>
</dbReference>
<evidence type="ECO:0000256" key="1">
    <source>
        <dbReference type="ARBA" id="ARBA00009477"/>
    </source>
</evidence>
<name>A0ABW4DZS2_9RHOB</name>
<evidence type="ECO:0000313" key="5">
    <source>
        <dbReference type="EMBL" id="MFD1482622.1"/>
    </source>
</evidence>
<dbReference type="Proteomes" id="UP001597302">
    <property type="component" value="Unassembled WGS sequence"/>
</dbReference>
<comment type="similarity">
    <text evidence="1">Belongs to the membrane fusion protein (MFP) (TC 8.A.1) family.</text>
</comment>
<organism evidence="5 6">
    <name type="scientific">Paracoccus nototheniae</name>
    <dbReference type="NCBI Taxonomy" id="2489002"/>
    <lineage>
        <taxon>Bacteria</taxon>
        <taxon>Pseudomonadati</taxon>
        <taxon>Pseudomonadota</taxon>
        <taxon>Alphaproteobacteria</taxon>
        <taxon>Rhodobacterales</taxon>
        <taxon>Paracoccaceae</taxon>
        <taxon>Paracoccus</taxon>
    </lineage>
</organism>
<evidence type="ECO:0000259" key="3">
    <source>
        <dbReference type="Pfam" id="PF25954"/>
    </source>
</evidence>
<protein>
    <submittedName>
        <fullName evidence="5">Efflux RND transporter periplasmic adaptor subunit</fullName>
    </submittedName>
</protein>
<feature type="compositionally biased region" description="Acidic residues" evidence="2">
    <location>
        <begin position="346"/>
        <end position="358"/>
    </location>
</feature>
<dbReference type="InterPro" id="IPR058637">
    <property type="entry name" value="YknX-like_C"/>
</dbReference>
<accession>A0ABW4DZS2</accession>
<feature type="domain" description="CusB-like beta-barrel" evidence="3">
    <location>
        <begin position="210"/>
        <end position="279"/>
    </location>
</feature>
<dbReference type="PANTHER" id="PTHR30469">
    <property type="entry name" value="MULTIDRUG RESISTANCE PROTEIN MDTA"/>
    <property type="match status" value="1"/>
</dbReference>
<dbReference type="PANTHER" id="PTHR30469:SF16">
    <property type="entry name" value="HAE1 FAMILY EFFLUX PUMP MFP COMPONENT"/>
    <property type="match status" value="1"/>
</dbReference>
<keyword evidence="6" id="KW-1185">Reference proteome</keyword>
<dbReference type="InterPro" id="IPR006143">
    <property type="entry name" value="RND_pump_MFP"/>
</dbReference>
<dbReference type="Gene3D" id="1.10.287.470">
    <property type="entry name" value="Helix hairpin bin"/>
    <property type="match status" value="1"/>
</dbReference>
<dbReference type="InterPro" id="IPR058792">
    <property type="entry name" value="Beta-barrel_RND_2"/>
</dbReference>
<dbReference type="NCBIfam" id="TIGR01730">
    <property type="entry name" value="RND_mfp"/>
    <property type="match status" value="1"/>
</dbReference>
<dbReference type="SUPFAM" id="SSF111369">
    <property type="entry name" value="HlyD-like secretion proteins"/>
    <property type="match status" value="1"/>
</dbReference>